<dbReference type="Pfam" id="PF12937">
    <property type="entry name" value="F-box-like"/>
    <property type="match status" value="1"/>
</dbReference>
<evidence type="ECO:0000256" key="1">
    <source>
        <dbReference type="SAM" id="MobiDB-lite"/>
    </source>
</evidence>
<dbReference type="Gene3D" id="3.80.10.10">
    <property type="entry name" value="Ribonuclease Inhibitor"/>
    <property type="match status" value="2"/>
</dbReference>
<organism evidence="3 4">
    <name type="scientific">Plutella xylostella</name>
    <name type="common">Diamondback moth</name>
    <name type="synonym">Plutella maculipennis</name>
    <dbReference type="NCBI Taxonomy" id="51655"/>
    <lineage>
        <taxon>Eukaryota</taxon>
        <taxon>Metazoa</taxon>
        <taxon>Ecdysozoa</taxon>
        <taxon>Arthropoda</taxon>
        <taxon>Hexapoda</taxon>
        <taxon>Insecta</taxon>
        <taxon>Pterygota</taxon>
        <taxon>Neoptera</taxon>
        <taxon>Endopterygota</taxon>
        <taxon>Lepidoptera</taxon>
        <taxon>Glossata</taxon>
        <taxon>Ditrysia</taxon>
        <taxon>Yponomeutoidea</taxon>
        <taxon>Plutellidae</taxon>
        <taxon>Plutella</taxon>
    </lineage>
</organism>
<name>A0ABQ7QP51_PLUXY</name>
<dbReference type="SMART" id="SM00256">
    <property type="entry name" value="FBOX"/>
    <property type="match status" value="1"/>
</dbReference>
<dbReference type="SUPFAM" id="SSF52047">
    <property type="entry name" value="RNI-like"/>
    <property type="match status" value="1"/>
</dbReference>
<dbReference type="PANTHER" id="PTHR16134">
    <property type="entry name" value="F-BOX/TPR REPEAT PROTEIN POF3"/>
    <property type="match status" value="1"/>
</dbReference>
<comment type="caution">
    <text evidence="3">The sequence shown here is derived from an EMBL/GenBank/DDBJ whole genome shotgun (WGS) entry which is preliminary data.</text>
</comment>
<feature type="compositionally biased region" description="Basic residues" evidence="1">
    <location>
        <begin position="71"/>
        <end position="82"/>
    </location>
</feature>
<sequence length="387" mass="42012">MRLDNGPRPSWSLAEKTNDEDVLLEMGVSLLDPDELEAGCDIATSASLIKSGSKRKRDIENVNPNINSGNKAHRTSPKRSPKGKLWSPVPGPSMLSSPGSEDMGKSDLPDTGHPLDEETPEGQLVRARRYSPAQRGRAPPPSTTLTVIEEEQPSVQGRFSPVGADAFAALSDEVMLSIFKWLPKRTLAHCMLVCKRWHRIASDETFWQRLDLGNRIIKKGALGKILARKPVIVRLAGSEIGAWDPPAPLQSRVQCLDASMCSWAGRSLHHLLASCALTKLSLEAAALDEEALKAIALSTKLDTLNLTMATGITAEGLALLLDQCTNKLGALPSLQYLEVWGMLQDSSLAALKAALPGIQLNQFMHSAIARPTVGSRRTSIWGLRTRD</sequence>
<dbReference type="SUPFAM" id="SSF81383">
    <property type="entry name" value="F-box domain"/>
    <property type="match status" value="1"/>
</dbReference>
<feature type="region of interest" description="Disordered" evidence="1">
    <location>
        <begin position="45"/>
        <end position="143"/>
    </location>
</feature>
<dbReference type="EMBL" id="JAHIBW010000011">
    <property type="protein sequence ID" value="KAG7306815.1"/>
    <property type="molecule type" value="Genomic_DNA"/>
</dbReference>
<dbReference type="Proteomes" id="UP000823941">
    <property type="component" value="Chromosome 11"/>
</dbReference>
<evidence type="ECO:0000313" key="4">
    <source>
        <dbReference type="Proteomes" id="UP000823941"/>
    </source>
</evidence>
<protein>
    <recommendedName>
        <fullName evidence="2">F-box domain-containing protein</fullName>
    </recommendedName>
</protein>
<dbReference type="InterPro" id="IPR036047">
    <property type="entry name" value="F-box-like_dom_sf"/>
</dbReference>
<evidence type="ECO:0000259" key="2">
    <source>
        <dbReference type="PROSITE" id="PS50181"/>
    </source>
</evidence>
<feature type="domain" description="F-box" evidence="2">
    <location>
        <begin position="164"/>
        <end position="210"/>
    </location>
</feature>
<evidence type="ECO:0000313" key="3">
    <source>
        <dbReference type="EMBL" id="KAG7306815.1"/>
    </source>
</evidence>
<reference evidence="3 4" key="1">
    <citation type="submission" date="2021-06" db="EMBL/GenBank/DDBJ databases">
        <title>A haploid diamondback moth (Plutella xylostella L.) genome assembly resolves 31 chromosomes and identifies a diamide resistance mutation.</title>
        <authorList>
            <person name="Ward C.M."/>
            <person name="Perry K.D."/>
            <person name="Baker G."/>
            <person name="Powis K."/>
            <person name="Heckel D.G."/>
            <person name="Baxter S.W."/>
        </authorList>
    </citation>
    <scope>NUCLEOTIDE SEQUENCE [LARGE SCALE GENOMIC DNA]</scope>
    <source>
        <strain evidence="3 4">LV</strain>
        <tissue evidence="3">Single pupa</tissue>
    </source>
</reference>
<dbReference type="InterPro" id="IPR001810">
    <property type="entry name" value="F-box_dom"/>
</dbReference>
<dbReference type="PROSITE" id="PS50181">
    <property type="entry name" value="FBOX"/>
    <property type="match status" value="1"/>
</dbReference>
<gene>
    <name evidence="3" type="ORF">JYU34_008259</name>
</gene>
<accession>A0ABQ7QP51</accession>
<dbReference type="InterPro" id="IPR032675">
    <property type="entry name" value="LRR_dom_sf"/>
</dbReference>
<feature type="compositionally biased region" description="Basic and acidic residues" evidence="1">
    <location>
        <begin position="102"/>
        <end position="116"/>
    </location>
</feature>
<proteinExistence type="predicted"/>
<keyword evidence="4" id="KW-1185">Reference proteome</keyword>
<dbReference type="PANTHER" id="PTHR16134:SF148">
    <property type="entry name" value="S-PHASE KINASE-ASSOCIATED PROTEIN 2, ISOFORM A"/>
    <property type="match status" value="1"/>
</dbReference>